<keyword evidence="2" id="KW-0812">Transmembrane</keyword>
<sequence>MSLAYSPSSHRSMSRLVLRLVSFVVFASLLYTDRFNGIETAGVAGRAVAGGPDRISRPWNGNQLFKREDTPTDVCKRWSHQTAVVKGTMYIYGGRSMVDSSQNDNTWNNDFLTLDLKSTWDISAPKFTGLPRPSGPPPVSNGYLWNSLESLYLYGGEYSDNPRKFPTAFTLWEYDIPSSSWKEHKNPRTSHGSNSNAGDQPVQRSAEGAGMTVLELGRGFYFGGHLDGYTTEGWDLSVPRVYLKSLIEFTFPGYKNDEVESLGDKTAGPEGVWRNITEGGLQESAGFTERADGVLVYVPGFGKEGIILGLAGGTNATFTQMNVIDVYDIATSTWYKQSTSGQAPKIRVNPCAVAASAADGSSTQVYLYAGQNLIPYGEQIQYDDMWILTIPSFTWIKVDTNGQSVPPARAGHTCNIWNSQIIVTGGYVGQDLSCDSPGVYIFDASELQWQTQYIALEGGNELNQQDSQKKDTKGLSGSYGYRVPKAVQKVIGGDDQGRATVTTPAMQATGGPIATGKPITYTVSNPDGSNNTGSAPPNAPGGPNVAAIAAGVVAGCLFVIAIYLGFCTYIYRRQLAVYKSHVAAVQRSSTGNKFGPFVPPHSSENISAGQASFLSESGSNIAAALGAGATQPGNRGSAGEYRPPSGPAGGKSSANSSTDDLLAGQEPTFLGVMLNPRRSLRVINKD</sequence>
<dbReference type="PANTHER" id="PTHR23244:SF441">
    <property type="entry name" value="KELCH REPEAT PROTEIN"/>
    <property type="match status" value="1"/>
</dbReference>
<evidence type="ECO:0000313" key="4">
    <source>
        <dbReference type="Proteomes" id="UP000223968"/>
    </source>
</evidence>
<feature type="transmembrane region" description="Helical" evidence="2">
    <location>
        <begin position="545"/>
        <end position="571"/>
    </location>
</feature>
<evidence type="ECO:0000256" key="2">
    <source>
        <dbReference type="SAM" id="Phobius"/>
    </source>
</evidence>
<dbReference type="STRING" id="1447875.A0A2B7XZI0"/>
<dbReference type="SUPFAM" id="SSF50965">
    <property type="entry name" value="Galactose oxidase, central domain"/>
    <property type="match status" value="1"/>
</dbReference>
<accession>A0A2B7XZI0</accession>
<dbReference type="Pfam" id="PF24681">
    <property type="entry name" value="Kelch_KLHDC2_KLHL20_DRC7"/>
    <property type="match status" value="1"/>
</dbReference>
<feature type="region of interest" description="Disordered" evidence="1">
    <location>
        <begin position="183"/>
        <end position="205"/>
    </location>
</feature>
<proteinExistence type="predicted"/>
<keyword evidence="4" id="KW-1185">Reference proteome</keyword>
<evidence type="ECO:0008006" key="5">
    <source>
        <dbReference type="Google" id="ProtNLM"/>
    </source>
</evidence>
<dbReference type="EMBL" id="PDNB01000039">
    <property type="protein sequence ID" value="PGH14032.1"/>
    <property type="molecule type" value="Genomic_DNA"/>
</dbReference>
<feature type="region of interest" description="Disordered" evidence="1">
    <location>
        <begin position="516"/>
        <end position="537"/>
    </location>
</feature>
<feature type="region of interest" description="Disordered" evidence="1">
    <location>
        <begin position="626"/>
        <end position="662"/>
    </location>
</feature>
<dbReference type="OrthoDB" id="10251809at2759"/>
<dbReference type="AlphaFoldDB" id="A0A2B7XZI0"/>
<dbReference type="PANTHER" id="PTHR23244">
    <property type="entry name" value="KELCH REPEAT DOMAIN"/>
    <property type="match status" value="1"/>
</dbReference>
<name>A0A2B7XZI0_9EURO</name>
<feature type="compositionally biased region" description="Polar residues" evidence="1">
    <location>
        <begin position="521"/>
        <end position="534"/>
    </location>
</feature>
<gene>
    <name evidence="3" type="ORF">AJ79_03301</name>
</gene>
<dbReference type="Gene3D" id="2.120.10.80">
    <property type="entry name" value="Kelch-type beta propeller"/>
    <property type="match status" value="2"/>
</dbReference>
<protein>
    <recommendedName>
        <fullName evidence="5">Kelch repeat protein</fullName>
    </recommendedName>
</protein>
<keyword evidence="2" id="KW-1133">Transmembrane helix</keyword>
<dbReference type="InterPro" id="IPR011043">
    <property type="entry name" value="Gal_Oxase/kelch_b-propeller"/>
</dbReference>
<dbReference type="Proteomes" id="UP000223968">
    <property type="component" value="Unassembled WGS sequence"/>
</dbReference>
<evidence type="ECO:0000256" key="1">
    <source>
        <dbReference type="SAM" id="MobiDB-lite"/>
    </source>
</evidence>
<dbReference type="InterPro" id="IPR015915">
    <property type="entry name" value="Kelch-typ_b-propeller"/>
</dbReference>
<reference evidence="3 4" key="1">
    <citation type="submission" date="2017-10" db="EMBL/GenBank/DDBJ databases">
        <title>Comparative genomics in systemic dimorphic fungi from Ajellomycetaceae.</title>
        <authorList>
            <person name="Munoz J.F."/>
            <person name="Mcewen J.G."/>
            <person name="Clay O.K."/>
            <person name="Cuomo C.A."/>
        </authorList>
    </citation>
    <scope>NUCLEOTIDE SEQUENCE [LARGE SCALE GENOMIC DNA]</scope>
    <source>
        <strain evidence="3 4">UAMH5409</strain>
    </source>
</reference>
<comment type="caution">
    <text evidence="3">The sequence shown here is derived from an EMBL/GenBank/DDBJ whole genome shotgun (WGS) entry which is preliminary data.</text>
</comment>
<keyword evidence="2" id="KW-0472">Membrane</keyword>
<evidence type="ECO:0000313" key="3">
    <source>
        <dbReference type="EMBL" id="PGH14032.1"/>
    </source>
</evidence>
<organism evidence="3 4">
    <name type="scientific">Helicocarpus griseus UAMH5409</name>
    <dbReference type="NCBI Taxonomy" id="1447875"/>
    <lineage>
        <taxon>Eukaryota</taxon>
        <taxon>Fungi</taxon>
        <taxon>Dikarya</taxon>
        <taxon>Ascomycota</taxon>
        <taxon>Pezizomycotina</taxon>
        <taxon>Eurotiomycetes</taxon>
        <taxon>Eurotiomycetidae</taxon>
        <taxon>Onygenales</taxon>
        <taxon>Ajellomycetaceae</taxon>
        <taxon>Helicocarpus</taxon>
    </lineage>
</organism>
<feature type="compositionally biased region" description="Polar residues" evidence="1">
    <location>
        <begin position="189"/>
        <end position="198"/>
    </location>
</feature>